<reference evidence="9 10" key="2">
    <citation type="submission" date="2014-10" db="EMBL/GenBank/DDBJ databases">
        <title>Comparative genomics of the Paenibacillus odorifer group.</title>
        <authorList>
            <person name="Tsai Y.-C."/>
            <person name="Martin N."/>
            <person name="Korlach J."/>
            <person name="Wiedmann M."/>
        </authorList>
    </citation>
    <scope>NUCLEOTIDE SEQUENCE [LARGE SCALE GENOMIC DNA]</scope>
    <source>
        <strain evidence="9 10">DSM 18334</strain>
    </source>
</reference>
<evidence type="ECO:0000259" key="8">
    <source>
        <dbReference type="PROSITE" id="PS50885"/>
    </source>
</evidence>
<keyword evidence="4" id="KW-0808">Transferase</keyword>
<sequence length="580" mass="65924">MMPKLKKYMPFTYKMMIPYLLLVLLTDVFIGYISYSMLTDSRTEMAESNIRTGMEQARNNIRYQMDEIQRMSDNLFGSQPFQHALELKGTPFEIYLVMLDEIVPQITAPLQLFGNKIRFMLYTPNSDLNIISGDNLDEPIIDSDYYILPFTDIEGSEWYKSLKDSKRDNLWLQIDTDQKLGNISHVRRLVNFSDYKTVIGYVRITVSLEDLFGGFDTFPIEEGIAVRLVEENTGNILFRRGMANYEDGGKNFLSLHVKIPNSNYVIESLVPDTYLTKDAGRLRRVIFAACALSFLVMTTIGYLVARLSGRKMSRIVGLVRSFQEGNFQKRIRFSGNDEFVQIADSFNVMATNIQELINSVYVQGIQKKQAELEALQAQINPHFLYNTLSTISSLANLGEISKVTEMVQGLSRFYRLTLNQGNVYIELQKELEQVATYLDIQRVKYADSFKVYVDVEPEIMQMQVIKLVLQPFVENVFKHAWFGETIIIRLTGRRVGNNIELKVIDNGIGMRPETIRNMMKGPSQAGGYGVKNVNERIKLRYGDAYGVTIASIFGGGTTVQLLLPAGLQAGEEGEEGPAPM</sequence>
<reference evidence="9 10" key="1">
    <citation type="submission" date="2014-08" db="EMBL/GenBank/DDBJ databases">
        <authorList>
            <person name="den Bakker H.C."/>
        </authorList>
    </citation>
    <scope>NUCLEOTIDE SEQUENCE [LARGE SCALE GENOMIC DNA]</scope>
    <source>
        <strain evidence="9 10">DSM 18334</strain>
    </source>
</reference>
<organism evidence="9 10">
    <name type="scientific">Paenibacillus wynnii</name>
    <dbReference type="NCBI Taxonomy" id="268407"/>
    <lineage>
        <taxon>Bacteria</taxon>
        <taxon>Bacillati</taxon>
        <taxon>Bacillota</taxon>
        <taxon>Bacilli</taxon>
        <taxon>Bacillales</taxon>
        <taxon>Paenibacillaceae</taxon>
        <taxon>Paenibacillus</taxon>
    </lineage>
</organism>
<dbReference type="Proteomes" id="UP000029734">
    <property type="component" value="Unassembled WGS sequence"/>
</dbReference>
<dbReference type="Gene3D" id="3.30.565.10">
    <property type="entry name" value="Histidine kinase-like ATPase, C-terminal domain"/>
    <property type="match status" value="1"/>
</dbReference>
<evidence type="ECO:0000256" key="6">
    <source>
        <dbReference type="ARBA" id="ARBA00023136"/>
    </source>
</evidence>
<evidence type="ECO:0000256" key="7">
    <source>
        <dbReference type="SAM" id="Phobius"/>
    </source>
</evidence>
<keyword evidence="6 7" id="KW-0472">Membrane</keyword>
<dbReference type="Pfam" id="PF02518">
    <property type="entry name" value="HATPase_c"/>
    <property type="match status" value="1"/>
</dbReference>
<dbReference type="InterPro" id="IPR036890">
    <property type="entry name" value="HATPase_C_sf"/>
</dbReference>
<gene>
    <name evidence="9" type="ORF">PWYN_01625</name>
</gene>
<evidence type="ECO:0000313" key="10">
    <source>
        <dbReference type="Proteomes" id="UP000029734"/>
    </source>
</evidence>
<dbReference type="EMBL" id="JQCR01000001">
    <property type="protein sequence ID" value="KGE20904.1"/>
    <property type="molecule type" value="Genomic_DNA"/>
</dbReference>
<dbReference type="GO" id="GO:0005886">
    <property type="term" value="C:plasma membrane"/>
    <property type="evidence" value="ECO:0007669"/>
    <property type="project" value="UniProtKB-SubCell"/>
</dbReference>
<evidence type="ECO:0000313" key="9">
    <source>
        <dbReference type="EMBL" id="KGE20904.1"/>
    </source>
</evidence>
<feature type="transmembrane region" description="Helical" evidence="7">
    <location>
        <begin position="285"/>
        <end position="305"/>
    </location>
</feature>
<keyword evidence="10" id="KW-1185">Reference proteome</keyword>
<name>A0A098MEC7_9BACL</name>
<keyword evidence="7" id="KW-1133">Transmembrane helix</keyword>
<evidence type="ECO:0000256" key="4">
    <source>
        <dbReference type="ARBA" id="ARBA00022679"/>
    </source>
</evidence>
<dbReference type="PANTHER" id="PTHR34220:SF7">
    <property type="entry name" value="SENSOR HISTIDINE KINASE YPDA"/>
    <property type="match status" value="1"/>
</dbReference>
<dbReference type="PANTHER" id="PTHR34220">
    <property type="entry name" value="SENSOR HISTIDINE KINASE YPDA"/>
    <property type="match status" value="1"/>
</dbReference>
<dbReference type="CDD" id="cd06225">
    <property type="entry name" value="HAMP"/>
    <property type="match status" value="1"/>
</dbReference>
<evidence type="ECO:0000256" key="2">
    <source>
        <dbReference type="ARBA" id="ARBA00022475"/>
    </source>
</evidence>
<dbReference type="InterPro" id="IPR003660">
    <property type="entry name" value="HAMP_dom"/>
</dbReference>
<dbReference type="SMART" id="SM00304">
    <property type="entry name" value="HAMP"/>
    <property type="match status" value="1"/>
</dbReference>
<dbReference type="AlphaFoldDB" id="A0A098MEC7"/>
<keyword evidence="5" id="KW-0418">Kinase</keyword>
<evidence type="ECO:0000256" key="3">
    <source>
        <dbReference type="ARBA" id="ARBA00022553"/>
    </source>
</evidence>
<dbReference type="STRING" id="268407.PWYN_01625"/>
<evidence type="ECO:0000256" key="5">
    <source>
        <dbReference type="ARBA" id="ARBA00022777"/>
    </source>
</evidence>
<evidence type="ECO:0000256" key="1">
    <source>
        <dbReference type="ARBA" id="ARBA00004651"/>
    </source>
</evidence>
<dbReference type="InterPro" id="IPR010559">
    <property type="entry name" value="Sig_transdc_His_kin_internal"/>
</dbReference>
<dbReference type="OrthoDB" id="9809348at2"/>
<dbReference type="GO" id="GO:0000155">
    <property type="term" value="F:phosphorelay sensor kinase activity"/>
    <property type="evidence" value="ECO:0007669"/>
    <property type="project" value="InterPro"/>
</dbReference>
<comment type="caution">
    <text evidence="9">The sequence shown here is derived from an EMBL/GenBank/DDBJ whole genome shotgun (WGS) entry which is preliminary data.</text>
</comment>
<proteinExistence type="predicted"/>
<dbReference type="SUPFAM" id="SSF55874">
    <property type="entry name" value="ATPase domain of HSP90 chaperone/DNA topoisomerase II/histidine kinase"/>
    <property type="match status" value="1"/>
</dbReference>
<keyword evidence="2" id="KW-1003">Cell membrane</keyword>
<dbReference type="eggNOG" id="COG2972">
    <property type="taxonomic scope" value="Bacteria"/>
</dbReference>
<dbReference type="PROSITE" id="PS50885">
    <property type="entry name" value="HAMP"/>
    <property type="match status" value="1"/>
</dbReference>
<protein>
    <submittedName>
        <fullName evidence="9">Sensor with HAMP domain protein</fullName>
    </submittedName>
</protein>
<feature type="domain" description="HAMP" evidence="8">
    <location>
        <begin position="306"/>
        <end position="358"/>
    </location>
</feature>
<dbReference type="Gene3D" id="6.10.340.10">
    <property type="match status" value="1"/>
</dbReference>
<keyword evidence="7" id="KW-0812">Transmembrane</keyword>
<dbReference type="Pfam" id="PF00672">
    <property type="entry name" value="HAMP"/>
    <property type="match status" value="1"/>
</dbReference>
<dbReference type="InterPro" id="IPR003594">
    <property type="entry name" value="HATPase_dom"/>
</dbReference>
<dbReference type="Pfam" id="PF06580">
    <property type="entry name" value="His_kinase"/>
    <property type="match status" value="1"/>
</dbReference>
<dbReference type="SUPFAM" id="SSF158472">
    <property type="entry name" value="HAMP domain-like"/>
    <property type="match status" value="1"/>
</dbReference>
<dbReference type="RefSeq" id="WP_036647675.1">
    <property type="nucleotide sequence ID" value="NZ_JQCR01000001.1"/>
</dbReference>
<keyword evidence="3" id="KW-0597">Phosphoprotein</keyword>
<comment type="subcellular location">
    <subcellularLocation>
        <location evidence="1">Cell membrane</location>
        <topology evidence="1">Multi-pass membrane protein</topology>
    </subcellularLocation>
</comment>
<dbReference type="InterPro" id="IPR050640">
    <property type="entry name" value="Bact_2-comp_sensor_kinase"/>
</dbReference>
<accession>A0A098MEC7</accession>